<dbReference type="Pfam" id="PF00593">
    <property type="entry name" value="TonB_dep_Rec_b-barrel"/>
    <property type="match status" value="1"/>
</dbReference>
<evidence type="ECO:0000259" key="14">
    <source>
        <dbReference type="Pfam" id="PF07715"/>
    </source>
</evidence>
<dbReference type="RefSeq" id="WP_380798392.1">
    <property type="nucleotide sequence ID" value="NZ_JBHRVU010000005.1"/>
</dbReference>
<keyword evidence="8 15" id="KW-0675">Receptor</keyword>
<dbReference type="PANTHER" id="PTHR32552">
    <property type="entry name" value="FERRICHROME IRON RECEPTOR-RELATED"/>
    <property type="match status" value="1"/>
</dbReference>
<dbReference type="CDD" id="cd01347">
    <property type="entry name" value="ligand_gated_channel"/>
    <property type="match status" value="1"/>
</dbReference>
<dbReference type="InterPro" id="IPR036942">
    <property type="entry name" value="Beta-barrel_TonB_sf"/>
</dbReference>
<dbReference type="PROSITE" id="PS52016">
    <property type="entry name" value="TONB_DEPENDENT_REC_3"/>
    <property type="match status" value="1"/>
</dbReference>
<evidence type="ECO:0000256" key="11">
    <source>
        <dbReference type="RuleBase" id="RU003357"/>
    </source>
</evidence>
<evidence type="ECO:0000256" key="8">
    <source>
        <dbReference type="ARBA" id="ARBA00023170"/>
    </source>
</evidence>
<evidence type="ECO:0000256" key="2">
    <source>
        <dbReference type="ARBA" id="ARBA00009810"/>
    </source>
</evidence>
<evidence type="ECO:0000256" key="4">
    <source>
        <dbReference type="ARBA" id="ARBA00022452"/>
    </source>
</evidence>
<evidence type="ECO:0000313" key="16">
    <source>
        <dbReference type="Proteomes" id="UP001595681"/>
    </source>
</evidence>
<evidence type="ECO:0000256" key="6">
    <source>
        <dbReference type="ARBA" id="ARBA00023077"/>
    </source>
</evidence>
<name>A0ABV7NKP9_9SPHN</name>
<evidence type="ECO:0000256" key="9">
    <source>
        <dbReference type="ARBA" id="ARBA00023237"/>
    </source>
</evidence>
<evidence type="ECO:0000256" key="5">
    <source>
        <dbReference type="ARBA" id="ARBA00022692"/>
    </source>
</evidence>
<gene>
    <name evidence="15" type="ORF">ACFOKF_20670</name>
</gene>
<evidence type="ECO:0000256" key="12">
    <source>
        <dbReference type="SAM" id="SignalP"/>
    </source>
</evidence>
<dbReference type="EMBL" id="JBHRVU010000005">
    <property type="protein sequence ID" value="MFC3443575.1"/>
    <property type="molecule type" value="Genomic_DNA"/>
</dbReference>
<evidence type="ECO:0000259" key="13">
    <source>
        <dbReference type="Pfam" id="PF00593"/>
    </source>
</evidence>
<evidence type="ECO:0000256" key="10">
    <source>
        <dbReference type="PROSITE-ProRule" id="PRU01360"/>
    </source>
</evidence>
<feature type="domain" description="TonB-dependent receptor plug" evidence="14">
    <location>
        <begin position="63"/>
        <end position="162"/>
    </location>
</feature>
<dbReference type="Pfam" id="PF07715">
    <property type="entry name" value="Plug"/>
    <property type="match status" value="1"/>
</dbReference>
<keyword evidence="9 10" id="KW-0998">Cell outer membrane</keyword>
<comment type="similarity">
    <text evidence="2 10 11">Belongs to the TonB-dependent receptor family.</text>
</comment>
<feature type="chain" id="PRO_5047460050" evidence="12">
    <location>
        <begin position="22"/>
        <end position="727"/>
    </location>
</feature>
<dbReference type="InterPro" id="IPR012910">
    <property type="entry name" value="Plug_dom"/>
</dbReference>
<evidence type="ECO:0000256" key="7">
    <source>
        <dbReference type="ARBA" id="ARBA00023136"/>
    </source>
</evidence>
<protein>
    <submittedName>
        <fullName evidence="15">TonB-dependent siderophore receptor</fullName>
    </submittedName>
</protein>
<evidence type="ECO:0000256" key="1">
    <source>
        <dbReference type="ARBA" id="ARBA00004571"/>
    </source>
</evidence>
<keyword evidence="7 10" id="KW-0472">Membrane</keyword>
<comment type="subcellular location">
    <subcellularLocation>
        <location evidence="1 10">Cell outer membrane</location>
        <topology evidence="1 10">Multi-pass membrane protein</topology>
    </subcellularLocation>
</comment>
<dbReference type="PANTHER" id="PTHR32552:SF74">
    <property type="entry name" value="HYDROXAMATE SIDEROPHORE RECEPTOR FHUE"/>
    <property type="match status" value="1"/>
</dbReference>
<keyword evidence="6 11" id="KW-0798">TonB box</keyword>
<keyword evidence="16" id="KW-1185">Reference proteome</keyword>
<dbReference type="SUPFAM" id="SSF56935">
    <property type="entry name" value="Porins"/>
    <property type="match status" value="1"/>
</dbReference>
<dbReference type="InterPro" id="IPR039426">
    <property type="entry name" value="TonB-dep_rcpt-like"/>
</dbReference>
<organism evidence="15 16">
    <name type="scientific">Sphingobium rhizovicinum</name>
    <dbReference type="NCBI Taxonomy" id="432308"/>
    <lineage>
        <taxon>Bacteria</taxon>
        <taxon>Pseudomonadati</taxon>
        <taxon>Pseudomonadota</taxon>
        <taxon>Alphaproteobacteria</taxon>
        <taxon>Sphingomonadales</taxon>
        <taxon>Sphingomonadaceae</taxon>
        <taxon>Sphingobium</taxon>
    </lineage>
</organism>
<sequence>MSIPLLLLAAAGAASTAPSDAGSVEEPTRDAIIVTGLREEATEGTGSYTAKSSKTATKLPLTLRETPQSVTIVTRQRLDDLQMINVTDVVKFTPGLFLNSGNGPGRPAFNARGFDIDNIMYDGLPSRYQGHVVGLQANLAIFDRVEVVRGATGLITGSGNPSAAINMVRKRPQRAFHMDLTAAAGSWDNYRGEIDMGGPVNDDGTLRVRTIGSYQDSSSFRDGEKIHRGLIHAIAEYDVGPDTLLMIGATHQDDFYNSFWGGLPLSATGAHLDLPRSIRPSNDWEGKWQKANSLFGEIRQNLGSDWQVRVAGMKTWQDAIFSGSYIYRRDTDLSLTQSIYQASYKENQAGVDLYAGGPLTLLGRKHDIILGASWRETDTITQNYSPSGVVAGTIDIFNFDPAAMARPDFRATTASRNIITQKGAYASVRLNPADPLKIIVGGRLDWYDYDNVTAATGDYRVNAHKTLYAGVLLDLDRHHTLYASYTDVFQPQSAKGFAADVGSQQILAPILGKNYEVGLKGEYLDGRVNATIALFQVDQTNRAIVPTDQSGCPSFPASSCSVAAGLVRSKGVEAEVQGEPLAGWQLSAGWSYVRARYVEGINPTNESRVFDTDYPAHIVKLSSFYTLPGRLDRFRVGASLHWQSRIYNQSLRGSNFNNVPFLVEQRAYAVADLMAAVKINPRVDLQVNVNNVFDSTYYKAVGYDIRWGSVDAYGDPRNVMATLRARL</sequence>
<keyword evidence="12" id="KW-0732">Signal</keyword>
<dbReference type="Gene3D" id="2.40.170.20">
    <property type="entry name" value="TonB-dependent receptor, beta-barrel domain"/>
    <property type="match status" value="1"/>
</dbReference>
<feature type="domain" description="TonB-dependent receptor-like beta-barrel" evidence="13">
    <location>
        <begin position="265"/>
        <end position="692"/>
    </location>
</feature>
<keyword evidence="4 10" id="KW-1134">Transmembrane beta strand</keyword>
<dbReference type="Proteomes" id="UP001595681">
    <property type="component" value="Unassembled WGS sequence"/>
</dbReference>
<feature type="signal peptide" evidence="12">
    <location>
        <begin position="1"/>
        <end position="21"/>
    </location>
</feature>
<dbReference type="Gene3D" id="2.170.130.10">
    <property type="entry name" value="TonB-dependent receptor, plug domain"/>
    <property type="match status" value="1"/>
</dbReference>
<dbReference type="InterPro" id="IPR000531">
    <property type="entry name" value="Beta-barrel_TonB"/>
</dbReference>
<comment type="caution">
    <text evidence="15">The sequence shown here is derived from an EMBL/GenBank/DDBJ whole genome shotgun (WGS) entry which is preliminary data.</text>
</comment>
<accession>A0ABV7NKP9</accession>
<reference evidence="16" key="1">
    <citation type="journal article" date="2019" name="Int. J. Syst. Evol. Microbiol.">
        <title>The Global Catalogue of Microorganisms (GCM) 10K type strain sequencing project: providing services to taxonomists for standard genome sequencing and annotation.</title>
        <authorList>
            <consortium name="The Broad Institute Genomics Platform"/>
            <consortium name="The Broad Institute Genome Sequencing Center for Infectious Disease"/>
            <person name="Wu L."/>
            <person name="Ma J."/>
        </authorList>
    </citation>
    <scope>NUCLEOTIDE SEQUENCE [LARGE SCALE GENOMIC DNA]</scope>
    <source>
        <strain evidence="16">CCM 7491</strain>
    </source>
</reference>
<dbReference type="InterPro" id="IPR010105">
    <property type="entry name" value="TonB_sidphr_rcpt"/>
</dbReference>
<keyword evidence="5 10" id="KW-0812">Transmembrane</keyword>
<dbReference type="InterPro" id="IPR037066">
    <property type="entry name" value="Plug_dom_sf"/>
</dbReference>
<evidence type="ECO:0000313" key="15">
    <source>
        <dbReference type="EMBL" id="MFC3443575.1"/>
    </source>
</evidence>
<evidence type="ECO:0000256" key="3">
    <source>
        <dbReference type="ARBA" id="ARBA00022448"/>
    </source>
</evidence>
<proteinExistence type="inferred from homology"/>
<dbReference type="NCBIfam" id="TIGR01783">
    <property type="entry name" value="TonB-siderophor"/>
    <property type="match status" value="1"/>
</dbReference>
<keyword evidence="3 10" id="KW-0813">Transport</keyword>